<reference evidence="1 2" key="1">
    <citation type="submission" date="2018-05" db="EMBL/GenBank/DDBJ databases">
        <title>Genome sequences of two Antarctic strains of Pseudomonas prosekii: insights into adaptation to extreme conditions.</title>
        <authorList>
            <person name="Snopkova K."/>
            <person name="Dufkova K."/>
            <person name="Cejkova D."/>
            <person name="Sedlacek I."/>
            <person name="Smajs D."/>
        </authorList>
    </citation>
    <scope>NUCLEOTIDE SEQUENCE [LARGE SCALE GENOMIC DNA]</scope>
    <source>
        <strain evidence="1 2">P2673</strain>
    </source>
</reference>
<evidence type="ECO:0000313" key="1">
    <source>
        <dbReference type="EMBL" id="PWE47966.1"/>
    </source>
</evidence>
<comment type="caution">
    <text evidence="1">The sequence shown here is derived from an EMBL/GenBank/DDBJ whole genome shotgun (WGS) entry which is preliminary data.</text>
</comment>
<accession>A0A2U2DEZ2</accession>
<sequence>MASGTRGDLDQQAIKAGSYIPCGSELARDDGVSVNIYCTGTPLSRASSLPQGIAYWSGSLADDRFKRQLARFQRSGRIRGLITCGIQQ</sequence>
<evidence type="ECO:0000313" key="2">
    <source>
        <dbReference type="Proteomes" id="UP000245056"/>
    </source>
</evidence>
<dbReference type="Proteomes" id="UP000245056">
    <property type="component" value="Unassembled WGS sequence"/>
</dbReference>
<organism evidence="1 2">
    <name type="scientific">Pseudomonas prosekii</name>
    <dbReference type="NCBI Taxonomy" id="1148509"/>
    <lineage>
        <taxon>Bacteria</taxon>
        <taxon>Pseudomonadati</taxon>
        <taxon>Pseudomonadota</taxon>
        <taxon>Gammaproteobacteria</taxon>
        <taxon>Pseudomonadales</taxon>
        <taxon>Pseudomonadaceae</taxon>
        <taxon>Pseudomonas</taxon>
    </lineage>
</organism>
<dbReference type="OrthoDB" id="7032930at2"/>
<proteinExistence type="predicted"/>
<gene>
    <name evidence="1" type="ORF">C9I49_00855</name>
</gene>
<name>A0A2U2DEZ2_9PSED</name>
<protein>
    <submittedName>
        <fullName evidence="1">Uncharacterized protein</fullName>
    </submittedName>
</protein>
<dbReference type="AlphaFoldDB" id="A0A2U2DEZ2"/>
<dbReference type="EMBL" id="QFAW01000001">
    <property type="protein sequence ID" value="PWE47966.1"/>
    <property type="molecule type" value="Genomic_DNA"/>
</dbReference>